<organism evidence="2 3">
    <name type="scientific">Forsythia ovata</name>
    <dbReference type="NCBI Taxonomy" id="205694"/>
    <lineage>
        <taxon>Eukaryota</taxon>
        <taxon>Viridiplantae</taxon>
        <taxon>Streptophyta</taxon>
        <taxon>Embryophyta</taxon>
        <taxon>Tracheophyta</taxon>
        <taxon>Spermatophyta</taxon>
        <taxon>Magnoliopsida</taxon>
        <taxon>eudicotyledons</taxon>
        <taxon>Gunneridae</taxon>
        <taxon>Pentapetalae</taxon>
        <taxon>asterids</taxon>
        <taxon>lamiids</taxon>
        <taxon>Lamiales</taxon>
        <taxon>Oleaceae</taxon>
        <taxon>Forsythieae</taxon>
        <taxon>Forsythia</taxon>
    </lineage>
</organism>
<feature type="signal peptide" evidence="1">
    <location>
        <begin position="1"/>
        <end position="19"/>
    </location>
</feature>
<evidence type="ECO:0000313" key="2">
    <source>
        <dbReference type="EMBL" id="KAL2493737.1"/>
    </source>
</evidence>
<keyword evidence="1" id="KW-0732">Signal</keyword>
<protein>
    <submittedName>
        <fullName evidence="2">Uncharacterized protein</fullName>
    </submittedName>
</protein>
<dbReference type="EMBL" id="JBFOLJ010000011">
    <property type="protein sequence ID" value="KAL2493737.1"/>
    <property type="molecule type" value="Genomic_DNA"/>
</dbReference>
<gene>
    <name evidence="2" type="ORF">Fot_37494</name>
</gene>
<dbReference type="AlphaFoldDB" id="A0ABD1RZ53"/>
<evidence type="ECO:0000256" key="1">
    <source>
        <dbReference type="SAM" id="SignalP"/>
    </source>
</evidence>
<name>A0ABD1RZ53_9LAMI</name>
<comment type="caution">
    <text evidence="2">The sequence shown here is derived from an EMBL/GenBank/DDBJ whole genome shotgun (WGS) entry which is preliminary data.</text>
</comment>
<proteinExistence type="predicted"/>
<keyword evidence="3" id="KW-1185">Reference proteome</keyword>
<evidence type="ECO:0000313" key="3">
    <source>
        <dbReference type="Proteomes" id="UP001604277"/>
    </source>
</evidence>
<dbReference type="Proteomes" id="UP001604277">
    <property type="component" value="Unassembled WGS sequence"/>
</dbReference>
<accession>A0ABD1RZ53</accession>
<feature type="chain" id="PRO_5044877769" evidence="1">
    <location>
        <begin position="20"/>
        <end position="130"/>
    </location>
</feature>
<reference evidence="3" key="1">
    <citation type="submission" date="2024-07" db="EMBL/GenBank/DDBJ databases">
        <title>Two chromosome-level genome assemblies of Korean endemic species Abeliophyllum distichum and Forsythia ovata (Oleaceae).</title>
        <authorList>
            <person name="Jang H."/>
        </authorList>
    </citation>
    <scope>NUCLEOTIDE SEQUENCE [LARGE SCALE GENOMIC DNA]</scope>
</reference>
<sequence length="130" mass="14834">MSVFYAMYVLGLTWCPSTSKDVDISAKDVVKDQTNSGPIKKELFGSLFTQKIDRVEKYDKDLHPPDKVWKSKNENFGIDSVDCPQDDVHKAEKARFESISVKGESLLVLKPSIPQNSWQFRKKHPGMMKV</sequence>